<name>A0AAV1A049_VICFA</name>
<gene>
    <name evidence="2" type="ORF">VFH_III105760</name>
</gene>
<accession>A0AAV1A049</accession>
<feature type="compositionally biased region" description="Polar residues" evidence="1">
    <location>
        <begin position="128"/>
        <end position="137"/>
    </location>
</feature>
<evidence type="ECO:0000313" key="3">
    <source>
        <dbReference type="Proteomes" id="UP001157006"/>
    </source>
</evidence>
<dbReference type="AlphaFoldDB" id="A0AAV1A049"/>
<evidence type="ECO:0000313" key="2">
    <source>
        <dbReference type="EMBL" id="CAI8603866.1"/>
    </source>
</evidence>
<keyword evidence="3" id="KW-1185">Reference proteome</keyword>
<evidence type="ECO:0000256" key="1">
    <source>
        <dbReference type="SAM" id="MobiDB-lite"/>
    </source>
</evidence>
<protein>
    <submittedName>
        <fullName evidence="2">Uncharacterized protein</fullName>
    </submittedName>
</protein>
<dbReference type="EMBL" id="OX451738">
    <property type="protein sequence ID" value="CAI8603866.1"/>
    <property type="molecule type" value="Genomic_DNA"/>
</dbReference>
<feature type="region of interest" description="Disordered" evidence="1">
    <location>
        <begin position="128"/>
        <end position="148"/>
    </location>
</feature>
<feature type="region of interest" description="Disordered" evidence="1">
    <location>
        <begin position="56"/>
        <end position="90"/>
    </location>
</feature>
<dbReference type="Proteomes" id="UP001157006">
    <property type="component" value="Chromosome 3"/>
</dbReference>
<sequence length="155" mass="17416">MDTKTLTWLFTRWLECMHGHALNGIITDDDKAMKNAIEIKELKNVLTCKGLSSRITEEHSSIPDHKKLARNKTQKNNQENKKGQSQEEGLCTPVVQEVEEHLGDISQVSYCPQTISHNGSCSELVQAQHNRNDQPSSQRHRSATTLGMPILVVPC</sequence>
<reference evidence="2 3" key="1">
    <citation type="submission" date="2023-01" db="EMBL/GenBank/DDBJ databases">
        <authorList>
            <person name="Kreplak J."/>
        </authorList>
    </citation>
    <scope>NUCLEOTIDE SEQUENCE [LARGE SCALE GENOMIC DNA]</scope>
</reference>
<feature type="compositionally biased region" description="Basic and acidic residues" evidence="1">
    <location>
        <begin position="56"/>
        <end position="66"/>
    </location>
</feature>
<organism evidence="2 3">
    <name type="scientific">Vicia faba</name>
    <name type="common">Broad bean</name>
    <name type="synonym">Faba vulgaris</name>
    <dbReference type="NCBI Taxonomy" id="3906"/>
    <lineage>
        <taxon>Eukaryota</taxon>
        <taxon>Viridiplantae</taxon>
        <taxon>Streptophyta</taxon>
        <taxon>Embryophyta</taxon>
        <taxon>Tracheophyta</taxon>
        <taxon>Spermatophyta</taxon>
        <taxon>Magnoliopsida</taxon>
        <taxon>eudicotyledons</taxon>
        <taxon>Gunneridae</taxon>
        <taxon>Pentapetalae</taxon>
        <taxon>rosids</taxon>
        <taxon>fabids</taxon>
        <taxon>Fabales</taxon>
        <taxon>Fabaceae</taxon>
        <taxon>Papilionoideae</taxon>
        <taxon>50 kb inversion clade</taxon>
        <taxon>NPAAA clade</taxon>
        <taxon>Hologalegina</taxon>
        <taxon>IRL clade</taxon>
        <taxon>Fabeae</taxon>
        <taxon>Vicia</taxon>
    </lineage>
</organism>
<proteinExistence type="predicted"/>